<evidence type="ECO:0000259" key="7">
    <source>
        <dbReference type="PROSITE" id="PS50110"/>
    </source>
</evidence>
<dbReference type="EC" id="2.7.13.3" evidence="2"/>
<evidence type="ECO:0000256" key="5">
    <source>
        <dbReference type="SAM" id="Coils"/>
    </source>
</evidence>
<feature type="domain" description="Response regulatory" evidence="7">
    <location>
        <begin position="581"/>
        <end position="694"/>
    </location>
</feature>
<dbReference type="Pfam" id="PF08448">
    <property type="entry name" value="PAS_4"/>
    <property type="match status" value="2"/>
</dbReference>
<evidence type="ECO:0000313" key="9">
    <source>
        <dbReference type="EMBL" id="MBB4618342.1"/>
    </source>
</evidence>
<dbReference type="Gene3D" id="3.40.50.2300">
    <property type="match status" value="1"/>
</dbReference>
<protein>
    <recommendedName>
        <fullName evidence="2">histidine kinase</fullName>
        <ecNumber evidence="2">2.7.13.3</ecNumber>
    </recommendedName>
</protein>
<organism evidence="9 10">
    <name type="scientific">Sphingomonas abaci</name>
    <dbReference type="NCBI Taxonomy" id="237611"/>
    <lineage>
        <taxon>Bacteria</taxon>
        <taxon>Pseudomonadati</taxon>
        <taxon>Pseudomonadota</taxon>
        <taxon>Alphaproteobacteria</taxon>
        <taxon>Sphingomonadales</taxon>
        <taxon>Sphingomonadaceae</taxon>
        <taxon>Sphingomonas</taxon>
    </lineage>
</organism>
<dbReference type="InterPro" id="IPR036890">
    <property type="entry name" value="HATPase_C_sf"/>
</dbReference>
<comment type="caution">
    <text evidence="9">The sequence shown here is derived from an EMBL/GenBank/DDBJ whole genome shotgun (WGS) entry which is preliminary data.</text>
</comment>
<evidence type="ECO:0000259" key="8">
    <source>
        <dbReference type="PROSITE" id="PS50112"/>
    </source>
</evidence>
<dbReference type="GO" id="GO:0000155">
    <property type="term" value="F:phosphorelay sensor kinase activity"/>
    <property type="evidence" value="ECO:0007669"/>
    <property type="project" value="InterPro"/>
</dbReference>
<dbReference type="SUPFAM" id="SSF55874">
    <property type="entry name" value="ATPase domain of HSP90 chaperone/DNA topoisomerase II/histidine kinase"/>
    <property type="match status" value="1"/>
</dbReference>
<dbReference type="InterPro" id="IPR035965">
    <property type="entry name" value="PAS-like_dom_sf"/>
</dbReference>
<dbReference type="SMART" id="SM00448">
    <property type="entry name" value="REC"/>
    <property type="match status" value="1"/>
</dbReference>
<keyword evidence="10" id="KW-1185">Reference proteome</keyword>
<dbReference type="InterPro" id="IPR001789">
    <property type="entry name" value="Sig_transdc_resp-reg_receiver"/>
</dbReference>
<evidence type="ECO:0000256" key="4">
    <source>
        <dbReference type="PROSITE-ProRule" id="PRU00169"/>
    </source>
</evidence>
<dbReference type="PROSITE" id="PS50109">
    <property type="entry name" value="HIS_KIN"/>
    <property type="match status" value="1"/>
</dbReference>
<dbReference type="Gene3D" id="3.30.565.10">
    <property type="entry name" value="Histidine kinase-like ATPase, C-terminal domain"/>
    <property type="match status" value="1"/>
</dbReference>
<dbReference type="AlphaFoldDB" id="A0A7W7ALR8"/>
<name>A0A7W7ALR8_9SPHN</name>
<evidence type="ECO:0000259" key="6">
    <source>
        <dbReference type="PROSITE" id="PS50109"/>
    </source>
</evidence>
<dbReference type="SUPFAM" id="SSF47384">
    <property type="entry name" value="Homodimeric domain of signal transducing histidine kinase"/>
    <property type="match status" value="1"/>
</dbReference>
<dbReference type="PROSITE" id="PS50110">
    <property type="entry name" value="RESPONSE_REGULATORY"/>
    <property type="match status" value="1"/>
</dbReference>
<dbReference type="Gene3D" id="1.10.287.130">
    <property type="match status" value="1"/>
</dbReference>
<gene>
    <name evidence="9" type="ORF">GGQ96_002478</name>
</gene>
<dbReference type="Pfam" id="PF00072">
    <property type="entry name" value="Response_reg"/>
    <property type="match status" value="1"/>
</dbReference>
<dbReference type="SUPFAM" id="SSF55785">
    <property type="entry name" value="PYP-like sensor domain (PAS domain)"/>
    <property type="match status" value="2"/>
</dbReference>
<dbReference type="InterPro" id="IPR013656">
    <property type="entry name" value="PAS_4"/>
</dbReference>
<feature type="coiled-coil region" evidence="5">
    <location>
        <begin position="175"/>
        <end position="202"/>
    </location>
</feature>
<dbReference type="Pfam" id="PF00512">
    <property type="entry name" value="HisKA"/>
    <property type="match status" value="1"/>
</dbReference>
<dbReference type="InterPro" id="IPR003661">
    <property type="entry name" value="HisK_dim/P_dom"/>
</dbReference>
<dbReference type="InterPro" id="IPR011006">
    <property type="entry name" value="CheY-like_superfamily"/>
</dbReference>
<dbReference type="PRINTS" id="PR00344">
    <property type="entry name" value="BCTRLSENSOR"/>
</dbReference>
<dbReference type="EMBL" id="JACHNY010000004">
    <property type="protein sequence ID" value="MBB4618342.1"/>
    <property type="molecule type" value="Genomic_DNA"/>
</dbReference>
<dbReference type="Gene3D" id="3.30.450.20">
    <property type="entry name" value="PAS domain"/>
    <property type="match status" value="2"/>
</dbReference>
<dbReference type="InterPro" id="IPR000014">
    <property type="entry name" value="PAS"/>
</dbReference>
<keyword evidence="5" id="KW-0175">Coiled coil</keyword>
<evidence type="ECO:0000256" key="2">
    <source>
        <dbReference type="ARBA" id="ARBA00012438"/>
    </source>
</evidence>
<comment type="catalytic activity">
    <reaction evidence="1">
        <text>ATP + protein L-histidine = ADP + protein N-phospho-L-histidine.</text>
        <dbReference type="EC" id="2.7.13.3"/>
    </reaction>
</comment>
<dbReference type="SMART" id="SM00387">
    <property type="entry name" value="HATPase_c"/>
    <property type="match status" value="1"/>
</dbReference>
<feature type="domain" description="PAS" evidence="8">
    <location>
        <begin position="196"/>
        <end position="259"/>
    </location>
</feature>
<dbReference type="CDD" id="cd00130">
    <property type="entry name" value="PAS"/>
    <property type="match status" value="1"/>
</dbReference>
<dbReference type="SMART" id="SM00091">
    <property type="entry name" value="PAS"/>
    <property type="match status" value="2"/>
</dbReference>
<proteinExistence type="predicted"/>
<dbReference type="Pfam" id="PF02518">
    <property type="entry name" value="HATPase_c"/>
    <property type="match status" value="1"/>
</dbReference>
<reference evidence="9 10" key="1">
    <citation type="submission" date="2020-08" db="EMBL/GenBank/DDBJ databases">
        <title>Genomic Encyclopedia of Type Strains, Phase IV (KMG-IV): sequencing the most valuable type-strain genomes for metagenomic binning, comparative biology and taxonomic classification.</title>
        <authorList>
            <person name="Goeker M."/>
        </authorList>
    </citation>
    <scope>NUCLEOTIDE SEQUENCE [LARGE SCALE GENOMIC DNA]</scope>
    <source>
        <strain evidence="9 10">DSM 15867</strain>
    </source>
</reference>
<dbReference type="PANTHER" id="PTHR43065:SF49">
    <property type="entry name" value="HISTIDINE KINASE"/>
    <property type="match status" value="1"/>
</dbReference>
<dbReference type="RefSeq" id="WP_184115002.1">
    <property type="nucleotide sequence ID" value="NZ_JACHNY010000004.1"/>
</dbReference>
<accession>A0A7W7ALR8</accession>
<feature type="modified residue" description="4-aspartylphosphate" evidence="4">
    <location>
        <position position="632"/>
    </location>
</feature>
<dbReference type="PROSITE" id="PS50112">
    <property type="entry name" value="PAS"/>
    <property type="match status" value="1"/>
</dbReference>
<dbReference type="InterPro" id="IPR036097">
    <property type="entry name" value="HisK_dim/P_sf"/>
</dbReference>
<dbReference type="SUPFAM" id="SSF52172">
    <property type="entry name" value="CheY-like"/>
    <property type="match status" value="1"/>
</dbReference>
<dbReference type="NCBIfam" id="TIGR00229">
    <property type="entry name" value="sensory_box"/>
    <property type="match status" value="1"/>
</dbReference>
<dbReference type="CDD" id="cd00082">
    <property type="entry name" value="HisKA"/>
    <property type="match status" value="1"/>
</dbReference>
<feature type="domain" description="Histidine kinase" evidence="6">
    <location>
        <begin position="334"/>
        <end position="560"/>
    </location>
</feature>
<dbReference type="InterPro" id="IPR003594">
    <property type="entry name" value="HATPase_dom"/>
</dbReference>
<dbReference type="InterPro" id="IPR004358">
    <property type="entry name" value="Sig_transdc_His_kin-like_C"/>
</dbReference>
<keyword evidence="3 4" id="KW-0597">Phosphoprotein</keyword>
<dbReference type="Proteomes" id="UP000574769">
    <property type="component" value="Unassembled WGS sequence"/>
</dbReference>
<dbReference type="SMART" id="SM00388">
    <property type="entry name" value="HisKA"/>
    <property type="match status" value="1"/>
</dbReference>
<dbReference type="InterPro" id="IPR005467">
    <property type="entry name" value="His_kinase_dom"/>
</dbReference>
<evidence type="ECO:0000256" key="1">
    <source>
        <dbReference type="ARBA" id="ARBA00000085"/>
    </source>
</evidence>
<dbReference type="PANTHER" id="PTHR43065">
    <property type="entry name" value="SENSOR HISTIDINE KINASE"/>
    <property type="match status" value="1"/>
</dbReference>
<evidence type="ECO:0000256" key="3">
    <source>
        <dbReference type="ARBA" id="ARBA00022553"/>
    </source>
</evidence>
<sequence>MPPYDSHGSDRDLPIGLRFLAGGGAATRLILARDWTRHPLGPPETWSVEFKTALSLLLNSPESMILCWGRDELFFFFNETYFPLLGPRLDGAMGSTLAQVWPDAWDQARPIVEAAYAGRSQRFVDLPWKLDTDRGAADTWWSFSYSRVLGADGAIVGLFIFTNETTARVLADRAVTEGQRQLQSLNRDLERLVAQRTAERDRMWNLSPDLMAVVGSDGRYLSVNPAWTQVLGYDQAELVGLAGDALAHPDDMAATQAAIVTAKDGVLPQFEMRTRHKDGSYRWVQWVAAPGDTEIFAVGRDVTDAKVAAEQLRLASEQLSQAQKMEAIGQLTGGVAHDFNNLLTIIRGSVELLRRPSLSPAKRDHYVDAISDTADRAAKLTGQLLAFARRQALTPELIDVGAAVAGILDMVRTLVGGRIALAFDAADTPCLAEVDRSQFETALVNLVVNARDAIVGGSGAGSGHLRIAVAPAPGIPSLRGHHAIAGAFVIVSVTDDGDGIAFENQARIFEPFFTTKGVGRGTGLGLSQVIGFAKQSGGDVGVDSRVGEGATFSIYLPRVVGAAAPDRPDPAADGIDGRGECVLLVEDNQEVSRFATAALSEIGYESVLATNATAALAMVEDDPSRFDVVFSDVVMPGMNGVELATTLRRRHPTLPVVLCSGYSHVLAENAQHGFDLLHKPYSLDQLSRALRRVLDRR</sequence>
<evidence type="ECO:0000313" key="10">
    <source>
        <dbReference type="Proteomes" id="UP000574769"/>
    </source>
</evidence>